<evidence type="ECO:0008006" key="2">
    <source>
        <dbReference type="Google" id="ProtNLM"/>
    </source>
</evidence>
<sequence length="499" mass="57937">MYGENAINDHMLLRYGYVEDLLTAFESFIYKDIKLPLLMIEAWYRFMRETVDEQLQSTEYVSRKRAECHETTMSDYQKGFQKCVNRQGSFGYDPERTMVLICGQFIDTALKVLHDKHVLVMLTNGLDAAAIRGKEMPETFVLFDFTAEFLRIRRDKASLREEWLPRIEEIIVKHKEHPLFARNLFKGWMLNQVIESISLLDTADMLLHQYPIGIILDHSELIYPGNALSLLASTYNLPFLYVQNNLVSDVNIIPSWASYYCVWGRYTEDWLIQKGVDPYQVRSIGNLRFEHDEKKARKTKQELLDELKIGEKMSILALTTQPYSESTNGIIMEWLREAIADLSVVLVIQPHRDDFVSYDKWLDTRICSMPLGFTLQDLLAVSDFVATISSTTALEAAFYGKPLLVLQPPIPYHFNLNHNDYHKHLAQAEAGLIVRSSLELRGGLLKLLHNEKERAEILYRGSHFLHSSMVVDELLPSQRLYRLVKEIMSRKWLEGNEEV</sequence>
<organism evidence="1">
    <name type="scientific">Paenibacillus sp. SYP-B3998</name>
    <dbReference type="NCBI Taxonomy" id="2678564"/>
    <lineage>
        <taxon>Bacteria</taxon>
        <taxon>Bacillati</taxon>
        <taxon>Bacillota</taxon>
        <taxon>Bacilli</taxon>
        <taxon>Bacillales</taxon>
        <taxon>Paenibacillaceae</taxon>
        <taxon>Paenibacillus</taxon>
    </lineage>
</organism>
<gene>
    <name evidence="1" type="ORF">GK047_21195</name>
</gene>
<name>A0A6G4A2J9_9BACL</name>
<proteinExistence type="predicted"/>
<protein>
    <recommendedName>
        <fullName evidence="2">UDP-N-acetylglucosamine 2-epimerase domain-containing protein</fullName>
    </recommendedName>
</protein>
<dbReference type="EMBL" id="JAAIKC010000009">
    <property type="protein sequence ID" value="NEW08518.1"/>
    <property type="molecule type" value="Genomic_DNA"/>
</dbReference>
<reference evidence="1" key="1">
    <citation type="submission" date="2020-02" db="EMBL/GenBank/DDBJ databases">
        <authorList>
            <person name="Shen X.-R."/>
            <person name="Zhang Y.-X."/>
        </authorList>
    </citation>
    <scope>NUCLEOTIDE SEQUENCE</scope>
    <source>
        <strain evidence="1">SYP-B3998</strain>
    </source>
</reference>
<accession>A0A6G4A2J9</accession>
<evidence type="ECO:0000313" key="1">
    <source>
        <dbReference type="EMBL" id="NEW08518.1"/>
    </source>
</evidence>
<dbReference type="RefSeq" id="WP_163951443.1">
    <property type="nucleotide sequence ID" value="NZ_JAAIKC010000009.1"/>
</dbReference>
<dbReference type="AlphaFoldDB" id="A0A6G4A2J9"/>
<comment type="caution">
    <text evidence="1">The sequence shown here is derived from an EMBL/GenBank/DDBJ whole genome shotgun (WGS) entry which is preliminary data.</text>
</comment>
<dbReference type="SUPFAM" id="SSF53756">
    <property type="entry name" value="UDP-Glycosyltransferase/glycogen phosphorylase"/>
    <property type="match status" value="1"/>
</dbReference>